<reference evidence="3" key="1">
    <citation type="submission" date="2016-10" db="EMBL/GenBank/DDBJ databases">
        <authorList>
            <person name="Varghese N."/>
            <person name="Submissions S."/>
        </authorList>
    </citation>
    <scope>NUCLEOTIDE SEQUENCE [LARGE SCALE GENOMIC DNA]</scope>
    <source>
        <strain evidence="3">DSM 44771</strain>
    </source>
</reference>
<keyword evidence="3" id="KW-1185">Reference proteome</keyword>
<proteinExistence type="predicted"/>
<sequence>MAGGVDGQVAEAMAAERESLSNACRSDAQRLGRLLAPDFHEFGSSGGEFGREVVDLVAAATDPEDEPIRVENLRGWLIADGVVMLKYTSESAGRRSNRTSLWRRVAPGRWQMFHHQGTPVAT</sequence>
<evidence type="ECO:0000313" key="2">
    <source>
        <dbReference type="EMBL" id="SFS93015.1"/>
    </source>
</evidence>
<dbReference type="Proteomes" id="UP000198852">
    <property type="component" value="Unassembled WGS sequence"/>
</dbReference>
<dbReference type="InterPro" id="IPR032710">
    <property type="entry name" value="NTF2-like_dom_sf"/>
</dbReference>
<organism evidence="2 3">
    <name type="scientific">Saccharopolyspora flava</name>
    <dbReference type="NCBI Taxonomy" id="95161"/>
    <lineage>
        <taxon>Bacteria</taxon>
        <taxon>Bacillati</taxon>
        <taxon>Actinomycetota</taxon>
        <taxon>Actinomycetes</taxon>
        <taxon>Pseudonocardiales</taxon>
        <taxon>Pseudonocardiaceae</taxon>
        <taxon>Saccharopolyspora</taxon>
    </lineage>
</organism>
<dbReference type="InterPro" id="IPR027843">
    <property type="entry name" value="DUF4440"/>
</dbReference>
<dbReference type="Pfam" id="PF14534">
    <property type="entry name" value="DUF4440"/>
    <property type="match status" value="1"/>
</dbReference>
<gene>
    <name evidence="2" type="ORF">SAMN05660874_04279</name>
</gene>
<evidence type="ECO:0000313" key="3">
    <source>
        <dbReference type="Proteomes" id="UP000198852"/>
    </source>
</evidence>
<dbReference type="EMBL" id="FOZX01000008">
    <property type="protein sequence ID" value="SFS93015.1"/>
    <property type="molecule type" value="Genomic_DNA"/>
</dbReference>
<feature type="domain" description="DUF4440" evidence="1">
    <location>
        <begin position="14"/>
        <end position="112"/>
    </location>
</feature>
<protein>
    <recommendedName>
        <fullName evidence="1">DUF4440 domain-containing protein</fullName>
    </recommendedName>
</protein>
<dbReference type="STRING" id="95161.SAMN05660874_04279"/>
<accession>A0A1I6TV15</accession>
<dbReference type="Gene3D" id="3.10.450.50">
    <property type="match status" value="1"/>
</dbReference>
<dbReference type="SUPFAM" id="SSF54427">
    <property type="entry name" value="NTF2-like"/>
    <property type="match status" value="1"/>
</dbReference>
<dbReference type="AlphaFoldDB" id="A0A1I6TV15"/>
<name>A0A1I6TV15_9PSEU</name>
<evidence type="ECO:0000259" key="1">
    <source>
        <dbReference type="Pfam" id="PF14534"/>
    </source>
</evidence>